<dbReference type="AlphaFoldDB" id="A0AAD3YAG6"/>
<evidence type="ECO:0000313" key="2">
    <source>
        <dbReference type="EMBL" id="GMK54699.1"/>
    </source>
</evidence>
<dbReference type="EMBL" id="BTCM01000001">
    <property type="protein sequence ID" value="GMK54699.1"/>
    <property type="molecule type" value="Genomic_DNA"/>
</dbReference>
<dbReference type="Proteomes" id="UP001222932">
    <property type="component" value="Unassembled WGS sequence"/>
</dbReference>
<name>A0AAD3YAG6_9TREE</name>
<dbReference type="CDD" id="cd14424">
    <property type="entry name" value="CUE_Cue1p_like"/>
    <property type="match status" value="1"/>
</dbReference>
<accession>A0AAD3YAG6</accession>
<dbReference type="Gene3D" id="1.10.8.10">
    <property type="entry name" value="DNA helicase RuvA subunit, C-terminal domain"/>
    <property type="match status" value="1"/>
</dbReference>
<evidence type="ECO:0000256" key="1">
    <source>
        <dbReference type="SAM" id="MobiDB-lite"/>
    </source>
</evidence>
<feature type="compositionally biased region" description="Basic and acidic residues" evidence="1">
    <location>
        <begin position="161"/>
        <end position="171"/>
    </location>
</feature>
<feature type="compositionally biased region" description="Low complexity" evidence="1">
    <location>
        <begin position="173"/>
        <end position="200"/>
    </location>
</feature>
<reference evidence="2" key="1">
    <citation type="journal article" date="2023" name="BMC Genomics">
        <title>Chromosome-level genome assemblies of Cutaneotrichosporon spp. (Trichosporonales, Basidiomycota) reveal imbalanced evolution between nucleotide sequences and chromosome synteny.</title>
        <authorList>
            <person name="Kobayashi Y."/>
            <person name="Kayamori A."/>
            <person name="Aoki K."/>
            <person name="Shiwa Y."/>
            <person name="Matsutani M."/>
            <person name="Fujita N."/>
            <person name="Sugita T."/>
            <person name="Iwasaki W."/>
            <person name="Tanaka N."/>
            <person name="Takashima M."/>
        </authorList>
    </citation>
    <scope>NUCLEOTIDE SEQUENCE</scope>
    <source>
        <strain evidence="2">HIS016</strain>
    </source>
</reference>
<feature type="region of interest" description="Disordered" evidence="1">
    <location>
        <begin position="161"/>
        <end position="200"/>
    </location>
</feature>
<keyword evidence="3" id="KW-1185">Reference proteome</keyword>
<sequence>MALEDVLPTLILLGLLYAVYRWLAGPSTPPDPFGNVRRDMVEAVTSAFPNEPLNNVVYSLTRTRSAQTTSEMILERGSLPDPPANFLVPDHLRPPVSVPHTSAAARDTEAPVPQKATSLIDRYGLGARLEADSAASSSKWEATREGREADLRARKERMILEARRRMLEKQQKSATSSAASSPAPSATAVPPASVPVEKSE</sequence>
<comment type="caution">
    <text evidence="2">The sequence shown here is derived from an EMBL/GenBank/DDBJ whole genome shotgun (WGS) entry which is preliminary data.</text>
</comment>
<evidence type="ECO:0008006" key="4">
    <source>
        <dbReference type="Google" id="ProtNLM"/>
    </source>
</evidence>
<organism evidence="2 3">
    <name type="scientific">Cutaneotrichosporon spelunceum</name>
    <dbReference type="NCBI Taxonomy" id="1672016"/>
    <lineage>
        <taxon>Eukaryota</taxon>
        <taxon>Fungi</taxon>
        <taxon>Dikarya</taxon>
        <taxon>Basidiomycota</taxon>
        <taxon>Agaricomycotina</taxon>
        <taxon>Tremellomycetes</taxon>
        <taxon>Trichosporonales</taxon>
        <taxon>Trichosporonaceae</taxon>
        <taxon>Cutaneotrichosporon</taxon>
    </lineage>
</organism>
<proteinExistence type="predicted"/>
<protein>
    <recommendedName>
        <fullName evidence="4">CUE domain-containing protein</fullName>
    </recommendedName>
</protein>
<evidence type="ECO:0000313" key="3">
    <source>
        <dbReference type="Proteomes" id="UP001222932"/>
    </source>
</evidence>
<gene>
    <name evidence="2" type="ORF">CspeluHIS016_0112850</name>
</gene>
<reference evidence="2" key="2">
    <citation type="submission" date="2023-06" db="EMBL/GenBank/DDBJ databases">
        <authorList>
            <person name="Kobayashi Y."/>
            <person name="Kayamori A."/>
            <person name="Aoki K."/>
            <person name="Shiwa Y."/>
            <person name="Fujita N."/>
            <person name="Sugita T."/>
            <person name="Iwasaki W."/>
            <person name="Tanaka N."/>
            <person name="Takashima M."/>
        </authorList>
    </citation>
    <scope>NUCLEOTIDE SEQUENCE</scope>
    <source>
        <strain evidence="2">HIS016</strain>
    </source>
</reference>